<dbReference type="AlphaFoldDB" id="Q1RU97"/>
<gene>
    <name evidence="1" type="ORF">MtrDRAFT_AC153123g27v2</name>
</gene>
<reference evidence="1" key="1">
    <citation type="submission" date="2006-03" db="EMBL/GenBank/DDBJ databases">
        <authorList>
            <person name="Lin S."/>
            <person name="Dixon R."/>
            <person name="May G."/>
            <person name="Sumner L."/>
            <person name="Gonzales B."/>
            <person name="Cook D."/>
            <person name="Kim D."/>
            <person name="Young N."/>
            <person name="Cannon S."/>
            <person name="Roe B.A."/>
        </authorList>
    </citation>
    <scope>NUCLEOTIDE SEQUENCE</scope>
</reference>
<sequence>METNTSGSNFQIKDGKSFLSVFQVDASDTQIIVPVSAHNVQEIPSCDVMILVQVAHHHESGGISSQLDHMNDNIGRPKKNDEKGIDGVYCTISCDHDYRLNEEIGIYCTRCSFVNIEIKDITLHFEAGMHEAEYQYVPQQARMIRMM</sequence>
<name>Q1RU97_MEDTR</name>
<accession>Q1RU97</accession>
<dbReference type="EMBL" id="AC153123">
    <property type="protein sequence ID" value="ABE87585.1"/>
    <property type="molecule type" value="Genomic_DNA"/>
</dbReference>
<evidence type="ECO:0000313" key="1">
    <source>
        <dbReference type="EMBL" id="ABE87585.1"/>
    </source>
</evidence>
<proteinExistence type="predicted"/>
<reference evidence="1" key="2">
    <citation type="submission" date="2007-04" db="EMBL/GenBank/DDBJ databases">
        <authorList>
            <consortium name="The International Medicago Genome Annotation Group"/>
        </authorList>
    </citation>
    <scope>NUCLEOTIDE SEQUENCE</scope>
</reference>
<organism evidence="1">
    <name type="scientific">Medicago truncatula</name>
    <name type="common">Barrel medic</name>
    <name type="synonym">Medicago tribuloides</name>
    <dbReference type="NCBI Taxonomy" id="3880"/>
    <lineage>
        <taxon>Eukaryota</taxon>
        <taxon>Viridiplantae</taxon>
        <taxon>Streptophyta</taxon>
        <taxon>Embryophyta</taxon>
        <taxon>Tracheophyta</taxon>
        <taxon>Spermatophyta</taxon>
        <taxon>Magnoliopsida</taxon>
        <taxon>eudicotyledons</taxon>
        <taxon>Gunneridae</taxon>
        <taxon>Pentapetalae</taxon>
        <taxon>rosids</taxon>
        <taxon>fabids</taxon>
        <taxon>Fabales</taxon>
        <taxon>Fabaceae</taxon>
        <taxon>Papilionoideae</taxon>
        <taxon>50 kb inversion clade</taxon>
        <taxon>NPAAA clade</taxon>
        <taxon>Hologalegina</taxon>
        <taxon>IRL clade</taxon>
        <taxon>Trifolieae</taxon>
        <taxon>Medicago</taxon>
    </lineage>
</organism>
<protein>
    <submittedName>
        <fullName evidence="1">Uncharacterized protein</fullName>
    </submittedName>
</protein>